<evidence type="ECO:0000256" key="5">
    <source>
        <dbReference type="ARBA" id="ARBA00012060"/>
    </source>
</evidence>
<proteinExistence type="inferred from homology"/>
<evidence type="ECO:0000256" key="8">
    <source>
        <dbReference type="PIRSR" id="PIRSR001399-1"/>
    </source>
</evidence>
<dbReference type="NCBIfam" id="NF003805">
    <property type="entry name" value="PRK05395.1-2"/>
    <property type="match status" value="1"/>
</dbReference>
<keyword evidence="12" id="KW-1185">Reference proteome</keyword>
<dbReference type="UniPathway" id="UPA00053">
    <property type="reaction ID" value="UER00086"/>
</dbReference>
<feature type="binding site" evidence="7 9">
    <location>
        <position position="78"/>
    </location>
    <ligand>
        <name>substrate</name>
    </ligand>
</feature>
<dbReference type="HAMAP" id="MF_00169">
    <property type="entry name" value="AroQ"/>
    <property type="match status" value="1"/>
</dbReference>
<dbReference type="SUPFAM" id="SSF52304">
    <property type="entry name" value="Type II 3-dehydroquinate dehydratase"/>
    <property type="match status" value="1"/>
</dbReference>
<dbReference type="AlphaFoldDB" id="A0A397RYX8"/>
<evidence type="ECO:0000256" key="3">
    <source>
        <dbReference type="ARBA" id="ARBA00011037"/>
    </source>
</evidence>
<feature type="binding site" evidence="7 9">
    <location>
        <begin position="99"/>
        <end position="100"/>
    </location>
    <ligand>
        <name>substrate</name>
    </ligand>
</feature>
<feature type="active site" description="Proton acceptor" evidence="7 8">
    <location>
        <position position="22"/>
    </location>
</feature>
<gene>
    <name evidence="7" type="primary">aroQ</name>
    <name evidence="11" type="ORF">EI71_00919</name>
</gene>
<evidence type="ECO:0000313" key="11">
    <source>
        <dbReference type="EMBL" id="RIA77766.1"/>
    </source>
</evidence>
<feature type="binding site" evidence="7 9">
    <location>
        <position position="72"/>
    </location>
    <ligand>
        <name>substrate</name>
    </ligand>
</feature>
<comment type="catalytic activity">
    <reaction evidence="1 7">
        <text>3-dehydroquinate = 3-dehydroshikimate + H2O</text>
        <dbReference type="Rhea" id="RHEA:21096"/>
        <dbReference type="ChEBI" id="CHEBI:15377"/>
        <dbReference type="ChEBI" id="CHEBI:16630"/>
        <dbReference type="ChEBI" id="CHEBI:32364"/>
        <dbReference type="EC" id="4.2.1.10"/>
    </reaction>
</comment>
<feature type="site" description="Transition state stabilizer" evidence="7 10">
    <location>
        <position position="17"/>
    </location>
</feature>
<evidence type="ECO:0000313" key="12">
    <source>
        <dbReference type="Proteomes" id="UP000266506"/>
    </source>
</evidence>
<dbReference type="OrthoDB" id="9790793at2"/>
<dbReference type="InterPro" id="IPR036441">
    <property type="entry name" value="DHquinase_II_sf"/>
</dbReference>
<dbReference type="Proteomes" id="UP000266506">
    <property type="component" value="Unassembled WGS sequence"/>
</dbReference>
<comment type="similarity">
    <text evidence="3 7">Belongs to the type-II 3-dehydroquinase family.</text>
</comment>
<keyword evidence="7" id="KW-0057">Aromatic amino acid biosynthesis</keyword>
<feature type="binding site" evidence="7 9">
    <location>
        <position position="85"/>
    </location>
    <ligand>
        <name>substrate</name>
    </ligand>
</feature>
<evidence type="ECO:0000256" key="4">
    <source>
        <dbReference type="ARBA" id="ARBA00011193"/>
    </source>
</evidence>
<dbReference type="GO" id="GO:0009073">
    <property type="term" value="P:aromatic amino acid family biosynthetic process"/>
    <property type="evidence" value="ECO:0007669"/>
    <property type="project" value="UniProtKB-KW"/>
</dbReference>
<evidence type="ECO:0000256" key="9">
    <source>
        <dbReference type="PIRSR" id="PIRSR001399-2"/>
    </source>
</evidence>
<comment type="pathway">
    <text evidence="2 7">Metabolic intermediate biosynthesis; chorismate biosynthesis; chorismate from D-erythrose 4-phosphate and phosphoenolpyruvate: step 3/7.</text>
</comment>
<comment type="function">
    <text evidence="7">Catalyzes a trans-dehydration via an enolate intermediate.</text>
</comment>
<dbReference type="PANTHER" id="PTHR21272">
    <property type="entry name" value="CATABOLIC 3-DEHYDROQUINASE"/>
    <property type="match status" value="1"/>
</dbReference>
<feature type="active site" description="Proton donor" evidence="7 8">
    <location>
        <position position="98"/>
    </location>
</feature>
<evidence type="ECO:0000256" key="6">
    <source>
        <dbReference type="ARBA" id="ARBA00023239"/>
    </source>
</evidence>
<sequence length="141" mass="16156">MKVLVLNGPNLNMLGKRPKEHYGTKTLDEINNLIKDAAPEFEFIFYQSNYEGDLVTKIQEAVINNYDAIIINPAAYTHTSVAIHDALEMFSGIKIEVHLSHVDDREAFRRINYVRDVCDETFSGKLEGSYIDAVMYLKNRK</sequence>
<dbReference type="NCBIfam" id="NF003807">
    <property type="entry name" value="PRK05395.1-4"/>
    <property type="match status" value="1"/>
</dbReference>
<comment type="subunit">
    <text evidence="4 7">Homododecamer.</text>
</comment>
<dbReference type="CDD" id="cd00466">
    <property type="entry name" value="DHQase_II"/>
    <property type="match status" value="1"/>
</dbReference>
<reference evidence="11 12" key="1">
    <citation type="submission" date="2018-08" db="EMBL/GenBank/DDBJ databases">
        <title>Genomic Encyclopedia of Archaeal and Bacterial Type Strains, Phase II (KMG-II): from individual species to whole genera.</title>
        <authorList>
            <person name="Goeker M."/>
        </authorList>
    </citation>
    <scope>NUCLEOTIDE SEQUENCE [LARGE SCALE GENOMIC DNA]</scope>
    <source>
        <strain evidence="11 12">ATCC 27112</strain>
    </source>
</reference>
<feature type="binding site" evidence="7 9">
    <location>
        <position position="109"/>
    </location>
    <ligand>
        <name>substrate</name>
    </ligand>
</feature>
<evidence type="ECO:0000256" key="10">
    <source>
        <dbReference type="PIRSR" id="PIRSR001399-3"/>
    </source>
</evidence>
<dbReference type="EC" id="4.2.1.10" evidence="5 7"/>
<dbReference type="InParanoid" id="A0A397RYX8"/>
<organism evidence="11 12">
    <name type="scientific">Anaeroplasma bactoclasticum</name>
    <dbReference type="NCBI Taxonomy" id="2088"/>
    <lineage>
        <taxon>Bacteria</taxon>
        <taxon>Bacillati</taxon>
        <taxon>Mycoplasmatota</taxon>
        <taxon>Mollicutes</taxon>
        <taxon>Anaeroplasmatales</taxon>
        <taxon>Anaeroplasmataceae</taxon>
        <taxon>Anaeroplasma</taxon>
    </lineage>
</organism>
<dbReference type="PIRSF" id="PIRSF001399">
    <property type="entry name" value="DHquinase_II"/>
    <property type="match status" value="1"/>
</dbReference>
<protein>
    <recommendedName>
        <fullName evidence="5 7">3-dehydroquinate dehydratase</fullName>
        <shortName evidence="7">3-dehydroquinase</shortName>
        <ecNumber evidence="5 7">4.2.1.10</ecNumber>
    </recommendedName>
    <alternativeName>
        <fullName evidence="7">Type II DHQase</fullName>
    </alternativeName>
</protein>
<dbReference type="GO" id="GO:0009423">
    <property type="term" value="P:chorismate biosynthetic process"/>
    <property type="evidence" value="ECO:0007669"/>
    <property type="project" value="UniProtKB-UniRule"/>
</dbReference>
<dbReference type="InterPro" id="IPR001874">
    <property type="entry name" value="DHquinase_II"/>
</dbReference>
<keyword evidence="6 7" id="KW-0456">Lyase</keyword>
<dbReference type="RefSeq" id="WP_119016071.1">
    <property type="nucleotide sequence ID" value="NZ_QXEV01000007.1"/>
</dbReference>
<accession>A0A397RYX8</accession>
<evidence type="ECO:0000256" key="1">
    <source>
        <dbReference type="ARBA" id="ARBA00001864"/>
    </source>
</evidence>
<dbReference type="GO" id="GO:0019631">
    <property type="term" value="P:quinate catabolic process"/>
    <property type="evidence" value="ECO:0007669"/>
    <property type="project" value="TreeGrafter"/>
</dbReference>
<comment type="caution">
    <text evidence="11">The sequence shown here is derived from an EMBL/GenBank/DDBJ whole genome shotgun (WGS) entry which is preliminary data.</text>
</comment>
<dbReference type="EMBL" id="QXEV01000007">
    <property type="protein sequence ID" value="RIA77766.1"/>
    <property type="molecule type" value="Genomic_DNA"/>
</dbReference>
<name>A0A397RYX8_9MOLU</name>
<dbReference type="Gene3D" id="3.40.50.9100">
    <property type="entry name" value="Dehydroquinase, class II"/>
    <property type="match status" value="1"/>
</dbReference>
<dbReference type="GO" id="GO:0003855">
    <property type="term" value="F:3-dehydroquinate dehydratase activity"/>
    <property type="evidence" value="ECO:0007669"/>
    <property type="project" value="UniProtKB-UniRule"/>
</dbReference>
<dbReference type="Pfam" id="PF01220">
    <property type="entry name" value="DHquinase_II"/>
    <property type="match status" value="1"/>
</dbReference>
<evidence type="ECO:0000256" key="7">
    <source>
        <dbReference type="HAMAP-Rule" id="MF_00169"/>
    </source>
</evidence>
<keyword evidence="7" id="KW-0028">Amino-acid biosynthesis</keyword>
<dbReference type="PANTHER" id="PTHR21272:SF3">
    <property type="entry name" value="CATABOLIC 3-DEHYDROQUINASE"/>
    <property type="match status" value="1"/>
</dbReference>
<evidence type="ECO:0000256" key="2">
    <source>
        <dbReference type="ARBA" id="ARBA00004902"/>
    </source>
</evidence>
<dbReference type="FunCoup" id="A0A397RYX8">
    <property type="interactions" value="157"/>
</dbReference>
<dbReference type="GO" id="GO:0008652">
    <property type="term" value="P:amino acid biosynthetic process"/>
    <property type="evidence" value="ECO:0007669"/>
    <property type="project" value="UniProtKB-KW"/>
</dbReference>